<protein>
    <submittedName>
        <fullName evidence="8">Uncharacterized protein</fullName>
    </submittedName>
</protein>
<keyword evidence="3 5" id="KW-1133">Transmembrane helix</keyword>
<dbReference type="AlphaFoldDB" id="A0AAN8KDS8"/>
<feature type="transmembrane region" description="Helical" evidence="5">
    <location>
        <begin position="229"/>
        <end position="251"/>
    </location>
</feature>
<dbReference type="GO" id="GO:0005230">
    <property type="term" value="F:extracellular ligand-gated monoatomic ion channel activity"/>
    <property type="evidence" value="ECO:0007669"/>
    <property type="project" value="InterPro"/>
</dbReference>
<dbReference type="Gene3D" id="2.70.170.10">
    <property type="entry name" value="Neurotransmitter-gated ion-channel ligand-binding domain"/>
    <property type="match status" value="1"/>
</dbReference>
<reference evidence="8 9" key="1">
    <citation type="submission" date="2024-01" db="EMBL/GenBank/DDBJ databases">
        <title>The genome of the rayed Mediterranean limpet Patella caerulea (Linnaeus, 1758).</title>
        <authorList>
            <person name="Anh-Thu Weber A."/>
            <person name="Halstead-Nussloch G."/>
        </authorList>
    </citation>
    <scope>NUCLEOTIDE SEQUENCE [LARGE SCALE GENOMIC DNA]</scope>
    <source>
        <strain evidence="8">AATW-2023a</strain>
        <tissue evidence="8">Whole specimen</tissue>
    </source>
</reference>
<evidence type="ECO:0000313" key="8">
    <source>
        <dbReference type="EMBL" id="KAK6196020.1"/>
    </source>
</evidence>
<dbReference type="GO" id="GO:0016020">
    <property type="term" value="C:membrane"/>
    <property type="evidence" value="ECO:0007669"/>
    <property type="project" value="UniProtKB-SubCell"/>
</dbReference>
<dbReference type="InterPro" id="IPR006029">
    <property type="entry name" value="Neurotrans-gated_channel_TM"/>
</dbReference>
<feature type="domain" description="Neurotransmitter-gated ion-channel transmembrane" evidence="7">
    <location>
        <begin position="234"/>
        <end position="313"/>
    </location>
</feature>
<comment type="subcellular location">
    <subcellularLocation>
        <location evidence="1">Membrane</location>
        <topology evidence="1">Multi-pass membrane protein</topology>
    </subcellularLocation>
</comment>
<dbReference type="SUPFAM" id="SSF90112">
    <property type="entry name" value="Neurotransmitter-gated ion-channel transmembrane pore"/>
    <property type="match status" value="1"/>
</dbReference>
<dbReference type="CDD" id="cd18989">
    <property type="entry name" value="LGIC_ECD_cation"/>
    <property type="match status" value="1"/>
</dbReference>
<dbReference type="EMBL" id="JAZGQO010000001">
    <property type="protein sequence ID" value="KAK6196020.1"/>
    <property type="molecule type" value="Genomic_DNA"/>
</dbReference>
<dbReference type="Pfam" id="PF02932">
    <property type="entry name" value="Neur_chan_memb"/>
    <property type="match status" value="1"/>
</dbReference>
<accession>A0AAN8KDS8</accession>
<dbReference type="Gene3D" id="1.20.58.390">
    <property type="entry name" value="Neurotransmitter-gated ion-channel transmembrane domain"/>
    <property type="match status" value="1"/>
</dbReference>
<evidence type="ECO:0000313" key="9">
    <source>
        <dbReference type="Proteomes" id="UP001347796"/>
    </source>
</evidence>
<dbReference type="PRINTS" id="PR00252">
    <property type="entry name" value="NRIONCHANNEL"/>
</dbReference>
<dbReference type="PROSITE" id="PS00236">
    <property type="entry name" value="NEUROTR_ION_CHANNEL"/>
    <property type="match status" value="1"/>
</dbReference>
<keyword evidence="5" id="KW-0406">Ion transport</keyword>
<comment type="similarity">
    <text evidence="5">Belongs to the ligand-gated ion channel (TC 1.A.9) family.</text>
</comment>
<keyword evidence="2 5" id="KW-0812">Transmembrane</keyword>
<comment type="caution">
    <text evidence="8">The sequence shown here is derived from an EMBL/GenBank/DDBJ whole genome shotgun (WGS) entry which is preliminary data.</text>
</comment>
<dbReference type="Pfam" id="PF02931">
    <property type="entry name" value="Neur_chan_LBD"/>
    <property type="match status" value="1"/>
</dbReference>
<dbReference type="InterPro" id="IPR018000">
    <property type="entry name" value="Neurotransmitter_ion_chnl_CS"/>
</dbReference>
<feature type="signal peptide" evidence="5">
    <location>
        <begin position="1"/>
        <end position="21"/>
    </location>
</feature>
<evidence type="ECO:0000259" key="7">
    <source>
        <dbReference type="Pfam" id="PF02932"/>
    </source>
</evidence>
<evidence type="ECO:0000259" key="6">
    <source>
        <dbReference type="Pfam" id="PF02931"/>
    </source>
</evidence>
<evidence type="ECO:0000256" key="4">
    <source>
        <dbReference type="ARBA" id="ARBA00023136"/>
    </source>
</evidence>
<dbReference type="InterPro" id="IPR036734">
    <property type="entry name" value="Neur_chan_lig-bd_sf"/>
</dbReference>
<feature type="domain" description="Neurotransmitter-gated ion-channel ligand-binding" evidence="6">
    <location>
        <begin position="29"/>
        <end position="187"/>
    </location>
</feature>
<dbReference type="InterPro" id="IPR006201">
    <property type="entry name" value="Neur_channel"/>
</dbReference>
<keyword evidence="5" id="KW-0732">Signal</keyword>
<dbReference type="SUPFAM" id="SSF63712">
    <property type="entry name" value="Nicotinic receptor ligand binding domain-like"/>
    <property type="match status" value="1"/>
</dbReference>
<feature type="chain" id="PRO_5042662376" evidence="5">
    <location>
        <begin position="22"/>
        <end position="375"/>
    </location>
</feature>
<evidence type="ECO:0000256" key="3">
    <source>
        <dbReference type="ARBA" id="ARBA00022989"/>
    </source>
</evidence>
<keyword evidence="5" id="KW-0813">Transport</keyword>
<name>A0AAN8KDS8_PATCE</name>
<keyword evidence="9" id="KW-1185">Reference proteome</keyword>
<keyword evidence="5" id="KW-0407">Ion channel</keyword>
<organism evidence="8 9">
    <name type="scientific">Patella caerulea</name>
    <name type="common">Rayed Mediterranean limpet</name>
    <dbReference type="NCBI Taxonomy" id="87958"/>
    <lineage>
        <taxon>Eukaryota</taxon>
        <taxon>Metazoa</taxon>
        <taxon>Spiralia</taxon>
        <taxon>Lophotrochozoa</taxon>
        <taxon>Mollusca</taxon>
        <taxon>Gastropoda</taxon>
        <taxon>Patellogastropoda</taxon>
        <taxon>Patelloidea</taxon>
        <taxon>Patellidae</taxon>
        <taxon>Patella</taxon>
    </lineage>
</organism>
<evidence type="ECO:0000256" key="1">
    <source>
        <dbReference type="ARBA" id="ARBA00004141"/>
    </source>
</evidence>
<sequence>MNLWIGSTLLWLCWSSKLTRGAHYNDQLTLLNDLFSSSRYDRRLRPVLDSNTTIELSADVSYGSIVEIYEESQTAKLDLWLTMHWKDLLLTWNTSNYGGLSELQLRLSDVWYPDIKVKFVVGDSKIAADDTPITLSSDGSLKVLFLTDITFRCLLTISKFPFDEQSCSFYLFAENTLKEDIYFTNTSMSSKEMGSGQWHITSAKTTKLEISGISFLVVNFMVKRRPAFYVIYVLIPTIATAVINPVVFLIPPGSGEKVSTAVTILLSYSVFLSVISDVLPQTSTSISIVSLYVVTTQVVSGLYTFLCVLHVRLHSSYHVPRFLLFWISKHNSVDNDPPGKESCENLVDKLDRSLFKVFFTLVIIVSTSMVIYLVS</sequence>
<dbReference type="PANTHER" id="PTHR18945">
    <property type="entry name" value="NEUROTRANSMITTER GATED ION CHANNEL"/>
    <property type="match status" value="1"/>
</dbReference>
<evidence type="ECO:0000256" key="2">
    <source>
        <dbReference type="ARBA" id="ARBA00022692"/>
    </source>
</evidence>
<dbReference type="GO" id="GO:0004888">
    <property type="term" value="F:transmembrane signaling receptor activity"/>
    <property type="evidence" value="ECO:0007669"/>
    <property type="project" value="InterPro"/>
</dbReference>
<gene>
    <name evidence="8" type="ORF">SNE40_001325</name>
</gene>
<dbReference type="Proteomes" id="UP001347796">
    <property type="component" value="Unassembled WGS sequence"/>
</dbReference>
<keyword evidence="4 5" id="KW-0472">Membrane</keyword>
<dbReference type="InterPro" id="IPR038050">
    <property type="entry name" value="Neuro_actylchol_rec"/>
</dbReference>
<feature type="transmembrane region" description="Helical" evidence="5">
    <location>
        <begin position="354"/>
        <end position="374"/>
    </location>
</feature>
<dbReference type="InterPro" id="IPR036719">
    <property type="entry name" value="Neuro-gated_channel_TM_sf"/>
</dbReference>
<dbReference type="CDD" id="cd19051">
    <property type="entry name" value="LGIC_TM_cation"/>
    <property type="match status" value="1"/>
</dbReference>
<proteinExistence type="inferred from homology"/>
<dbReference type="InterPro" id="IPR006202">
    <property type="entry name" value="Neur_chan_lig-bd"/>
</dbReference>
<evidence type="ECO:0000256" key="5">
    <source>
        <dbReference type="RuleBase" id="RU000687"/>
    </source>
</evidence>
<feature type="transmembrane region" description="Helical" evidence="5">
    <location>
        <begin position="288"/>
        <end position="311"/>
    </location>
</feature>
<feature type="transmembrane region" description="Helical" evidence="5">
    <location>
        <begin position="258"/>
        <end position="276"/>
    </location>
</feature>